<comment type="caution">
    <text evidence="3">The sequence shown here is derived from an EMBL/GenBank/DDBJ whole genome shotgun (WGS) entry which is preliminary data.</text>
</comment>
<evidence type="ECO:0000256" key="1">
    <source>
        <dbReference type="ARBA" id="ARBA00023125"/>
    </source>
</evidence>
<sequence>MERGFTIGQLAKNCNVTVDTIRYYEKQGLLPSPHRRASGYRIYSEADTNRLQFVIRSKKLGFSLKEIKELLNLSHTPGLANQHQQIHAVAKEKIIDIEKRVADLLQIKQALEGLMSDCHSEADTPEHCHLLKAIAFRQVSGDEID</sequence>
<dbReference type="SMART" id="SM00422">
    <property type="entry name" value="HTH_MERR"/>
    <property type="match status" value="1"/>
</dbReference>
<dbReference type="PROSITE" id="PS50937">
    <property type="entry name" value="HTH_MERR_2"/>
    <property type="match status" value="1"/>
</dbReference>
<keyword evidence="4" id="KW-1185">Reference proteome</keyword>
<dbReference type="RefSeq" id="WP_274691544.1">
    <property type="nucleotide sequence ID" value="NZ_JAPMOU010000056.1"/>
</dbReference>
<evidence type="ECO:0000259" key="2">
    <source>
        <dbReference type="PROSITE" id="PS50937"/>
    </source>
</evidence>
<dbReference type="Proteomes" id="UP001528823">
    <property type="component" value="Unassembled WGS sequence"/>
</dbReference>
<evidence type="ECO:0000313" key="3">
    <source>
        <dbReference type="EMBL" id="MDE1465234.1"/>
    </source>
</evidence>
<dbReference type="PRINTS" id="PR00040">
    <property type="entry name" value="HTHMERR"/>
</dbReference>
<feature type="domain" description="HTH merR-type" evidence="2">
    <location>
        <begin position="4"/>
        <end position="73"/>
    </location>
</feature>
<dbReference type="Gene3D" id="1.10.1660.10">
    <property type="match status" value="1"/>
</dbReference>
<dbReference type="CDD" id="cd04770">
    <property type="entry name" value="HTH_HMRTR"/>
    <property type="match status" value="1"/>
</dbReference>
<organism evidence="3 4">
    <name type="scientific">Spartinivicinus poritis</name>
    <dbReference type="NCBI Taxonomy" id="2994640"/>
    <lineage>
        <taxon>Bacteria</taxon>
        <taxon>Pseudomonadati</taxon>
        <taxon>Pseudomonadota</taxon>
        <taxon>Gammaproteobacteria</taxon>
        <taxon>Oceanospirillales</taxon>
        <taxon>Zooshikellaceae</taxon>
        <taxon>Spartinivicinus</taxon>
    </lineage>
</organism>
<dbReference type="PANTHER" id="PTHR30204:SF92">
    <property type="entry name" value="HTH-TYPE TRANSCRIPTIONAL REGULATOR ZNTR"/>
    <property type="match status" value="1"/>
</dbReference>
<proteinExistence type="predicted"/>
<dbReference type="InterPro" id="IPR009061">
    <property type="entry name" value="DNA-bd_dom_put_sf"/>
</dbReference>
<gene>
    <name evidence="3" type="ORF">ORQ98_25040</name>
</gene>
<name>A0ABT5UFS0_9GAMM</name>
<dbReference type="PROSITE" id="PS00552">
    <property type="entry name" value="HTH_MERR_1"/>
    <property type="match status" value="1"/>
</dbReference>
<dbReference type="EMBL" id="JAPMOU010000056">
    <property type="protein sequence ID" value="MDE1465234.1"/>
    <property type="molecule type" value="Genomic_DNA"/>
</dbReference>
<protein>
    <submittedName>
        <fullName evidence="3">Heavy metal-responsive transcriptional regulator</fullName>
    </submittedName>
</protein>
<reference evidence="3 4" key="1">
    <citation type="submission" date="2022-11" db="EMBL/GenBank/DDBJ databases">
        <title>Spartinivicinus poritis sp. nov., isolated from scleractinian coral Porites lutea.</title>
        <authorList>
            <person name="Zhang G."/>
            <person name="Cai L."/>
            <person name="Wei Q."/>
        </authorList>
    </citation>
    <scope>NUCLEOTIDE SEQUENCE [LARGE SCALE GENOMIC DNA]</scope>
    <source>
        <strain evidence="3 4">A2-2</strain>
    </source>
</reference>
<dbReference type="InterPro" id="IPR047057">
    <property type="entry name" value="MerR_fam"/>
</dbReference>
<keyword evidence="1" id="KW-0238">DNA-binding</keyword>
<evidence type="ECO:0000313" key="4">
    <source>
        <dbReference type="Proteomes" id="UP001528823"/>
    </source>
</evidence>
<dbReference type="Pfam" id="PF13411">
    <property type="entry name" value="MerR_1"/>
    <property type="match status" value="1"/>
</dbReference>
<dbReference type="InterPro" id="IPR000551">
    <property type="entry name" value="MerR-type_HTH_dom"/>
</dbReference>
<dbReference type="PANTHER" id="PTHR30204">
    <property type="entry name" value="REDOX-CYCLING DRUG-SENSING TRANSCRIPTIONAL ACTIVATOR SOXR"/>
    <property type="match status" value="1"/>
</dbReference>
<accession>A0ABT5UFS0</accession>
<dbReference type="SUPFAM" id="SSF46955">
    <property type="entry name" value="Putative DNA-binding domain"/>
    <property type="match status" value="1"/>
</dbReference>